<evidence type="ECO:0000313" key="3">
    <source>
        <dbReference type="Proteomes" id="UP000384354"/>
    </source>
</evidence>
<dbReference type="EMBL" id="CABPSL010000010">
    <property type="protein sequence ID" value="VVE14743.1"/>
    <property type="molecule type" value="Genomic_DNA"/>
</dbReference>
<sequence>MPSPMLSILIPTWNNLPFLKLCIDSVRRHSGEAHEILVHVNDGSDGTLAWVREQGLRHTHSVGNVGVCLALNQLAPLASHDQLLFLNDDMFVTPGWDTALIDAARTLDTPIYYLSSVMIEPNAGVSKQVVSHDFGTTPQTFDETALLAFAASLNRGDVNGVPTQPTLVSRGLWHLVGGYSIEFGPGMSSDDDFLMKLWLVGCRTFRIVGKSVVYHFGCRSTGRVVKNRGSREFLMKWGMTQAEFKRDYLDLAGTPAGAALPNVPRPSGKSRIKRALHGSKPYPLEDLERWDPNVPQHLKLD</sequence>
<dbReference type="PANTHER" id="PTHR43179">
    <property type="entry name" value="RHAMNOSYLTRANSFERASE WBBL"/>
    <property type="match status" value="1"/>
</dbReference>
<proteinExistence type="predicted"/>
<organism evidence="2 3">
    <name type="scientific">Pandoraea cepalis</name>
    <dbReference type="NCBI Taxonomy" id="2508294"/>
    <lineage>
        <taxon>Bacteria</taxon>
        <taxon>Pseudomonadati</taxon>
        <taxon>Pseudomonadota</taxon>
        <taxon>Betaproteobacteria</taxon>
        <taxon>Burkholderiales</taxon>
        <taxon>Burkholderiaceae</taxon>
        <taxon>Pandoraea</taxon>
    </lineage>
</organism>
<evidence type="ECO:0000313" key="2">
    <source>
        <dbReference type="EMBL" id="VVE14743.1"/>
    </source>
</evidence>
<dbReference type="Proteomes" id="UP000384354">
    <property type="component" value="Unassembled WGS sequence"/>
</dbReference>
<accession>A0A5E4VRZ3</accession>
<dbReference type="Gene3D" id="3.90.550.10">
    <property type="entry name" value="Spore Coat Polysaccharide Biosynthesis Protein SpsA, Chain A"/>
    <property type="match status" value="1"/>
</dbReference>
<dbReference type="InterPro" id="IPR001173">
    <property type="entry name" value="Glyco_trans_2-like"/>
</dbReference>
<evidence type="ECO:0000259" key="1">
    <source>
        <dbReference type="Pfam" id="PF00535"/>
    </source>
</evidence>
<dbReference type="InterPro" id="IPR029044">
    <property type="entry name" value="Nucleotide-diphossugar_trans"/>
</dbReference>
<reference evidence="2 3" key="1">
    <citation type="submission" date="2019-08" db="EMBL/GenBank/DDBJ databases">
        <authorList>
            <person name="Peeters C."/>
        </authorList>
    </citation>
    <scope>NUCLEOTIDE SEQUENCE [LARGE SCALE GENOMIC DNA]</scope>
    <source>
        <strain evidence="2 3">LMG 31106</strain>
    </source>
</reference>
<gene>
    <name evidence="2" type="ORF">PCE31106_02812</name>
</gene>
<dbReference type="SUPFAM" id="SSF53448">
    <property type="entry name" value="Nucleotide-diphospho-sugar transferases"/>
    <property type="match status" value="1"/>
</dbReference>
<protein>
    <submittedName>
        <fullName evidence="2">Glycosyl transferase</fullName>
    </submittedName>
</protein>
<dbReference type="GO" id="GO:0016740">
    <property type="term" value="F:transferase activity"/>
    <property type="evidence" value="ECO:0007669"/>
    <property type="project" value="UniProtKB-KW"/>
</dbReference>
<name>A0A5E4VRZ3_9BURK</name>
<dbReference type="Pfam" id="PF00535">
    <property type="entry name" value="Glycos_transf_2"/>
    <property type="match status" value="1"/>
</dbReference>
<feature type="domain" description="Glycosyltransferase 2-like" evidence="1">
    <location>
        <begin position="7"/>
        <end position="124"/>
    </location>
</feature>
<dbReference type="AlphaFoldDB" id="A0A5E4VRZ3"/>
<dbReference type="PANTHER" id="PTHR43179:SF7">
    <property type="entry name" value="RHAMNOSYLTRANSFERASE WBBL"/>
    <property type="match status" value="1"/>
</dbReference>
<keyword evidence="2" id="KW-0808">Transferase</keyword>